<keyword evidence="2" id="KW-0328">Glycosyltransferase</keyword>
<dbReference type="InterPro" id="IPR050481">
    <property type="entry name" value="UDP-glycosyltransf_plant"/>
</dbReference>
<organism evidence="4 5">
    <name type="scientific">Parasponia andersonii</name>
    <name type="common">Sponia andersonii</name>
    <dbReference type="NCBI Taxonomy" id="3476"/>
    <lineage>
        <taxon>Eukaryota</taxon>
        <taxon>Viridiplantae</taxon>
        <taxon>Streptophyta</taxon>
        <taxon>Embryophyta</taxon>
        <taxon>Tracheophyta</taxon>
        <taxon>Spermatophyta</taxon>
        <taxon>Magnoliopsida</taxon>
        <taxon>eudicotyledons</taxon>
        <taxon>Gunneridae</taxon>
        <taxon>Pentapetalae</taxon>
        <taxon>rosids</taxon>
        <taxon>fabids</taxon>
        <taxon>Rosales</taxon>
        <taxon>Cannabaceae</taxon>
        <taxon>Parasponia</taxon>
    </lineage>
</organism>
<dbReference type="PANTHER" id="PTHR48049">
    <property type="entry name" value="GLYCOSYLTRANSFERASE"/>
    <property type="match status" value="1"/>
</dbReference>
<dbReference type="SUPFAM" id="SSF53756">
    <property type="entry name" value="UDP-Glycosyltransferase/glycogen phosphorylase"/>
    <property type="match status" value="1"/>
</dbReference>
<keyword evidence="3 4" id="KW-0808">Transferase</keyword>
<dbReference type="OrthoDB" id="5835829at2759"/>
<name>A0A2P5DW72_PARAD</name>
<keyword evidence="5" id="KW-1185">Reference proteome</keyword>
<evidence type="ECO:0000256" key="1">
    <source>
        <dbReference type="ARBA" id="ARBA00009995"/>
    </source>
</evidence>
<dbReference type="Proteomes" id="UP000237105">
    <property type="component" value="Unassembled WGS sequence"/>
</dbReference>
<dbReference type="FunFam" id="3.40.50.2000:FF:000037">
    <property type="entry name" value="Glycosyltransferase"/>
    <property type="match status" value="1"/>
</dbReference>
<evidence type="ECO:0000313" key="4">
    <source>
        <dbReference type="EMBL" id="PON77526.1"/>
    </source>
</evidence>
<dbReference type="EMBL" id="JXTB01000013">
    <property type="protein sequence ID" value="PON77526.1"/>
    <property type="molecule type" value="Genomic_DNA"/>
</dbReference>
<proteinExistence type="inferred from homology"/>
<dbReference type="GO" id="GO:0035251">
    <property type="term" value="F:UDP-glucosyltransferase activity"/>
    <property type="evidence" value="ECO:0007669"/>
    <property type="project" value="InterPro"/>
</dbReference>
<gene>
    <name evidence="4" type="ORF">PanWU01x14_026870</name>
</gene>
<dbReference type="CDD" id="cd03784">
    <property type="entry name" value="GT1_Gtf-like"/>
    <property type="match status" value="1"/>
</dbReference>
<dbReference type="STRING" id="3476.A0A2P5DW72"/>
<dbReference type="Pfam" id="PF00201">
    <property type="entry name" value="UDPGT"/>
    <property type="match status" value="1"/>
</dbReference>
<comment type="caution">
    <text evidence="4">The sequence shown here is derived from an EMBL/GenBank/DDBJ whole genome shotgun (WGS) entry which is preliminary data.</text>
</comment>
<dbReference type="Gene3D" id="3.40.50.2000">
    <property type="entry name" value="Glycogen Phosphorylase B"/>
    <property type="match status" value="2"/>
</dbReference>
<dbReference type="InterPro" id="IPR002213">
    <property type="entry name" value="UDP_glucos_trans"/>
</dbReference>
<comment type="similarity">
    <text evidence="1">Belongs to the UDP-glycosyltransferase family.</text>
</comment>
<dbReference type="PANTHER" id="PTHR48049:SF34">
    <property type="entry name" value="UDP-GLYCOSYLTRANSFERASE 79B30-LIKE"/>
    <property type="match status" value="1"/>
</dbReference>
<protein>
    <submittedName>
        <fullName evidence="4">UDP-glucuronosyl/UDP-glucosyltransferase</fullName>
    </submittedName>
</protein>
<dbReference type="AlphaFoldDB" id="A0A2P5DW72"/>
<accession>A0A2P5DW72</accession>
<reference evidence="5" key="1">
    <citation type="submission" date="2016-06" db="EMBL/GenBank/DDBJ databases">
        <title>Parallel loss of symbiosis genes in relatives of nitrogen-fixing non-legume Parasponia.</title>
        <authorList>
            <person name="Van Velzen R."/>
            <person name="Holmer R."/>
            <person name="Bu F."/>
            <person name="Rutten L."/>
            <person name="Van Zeijl A."/>
            <person name="Liu W."/>
            <person name="Santuari L."/>
            <person name="Cao Q."/>
            <person name="Sharma T."/>
            <person name="Shen D."/>
            <person name="Roswanjaya Y."/>
            <person name="Wardhani T."/>
            <person name="Kalhor M.S."/>
            <person name="Jansen J."/>
            <person name="Van den Hoogen J."/>
            <person name="Gungor B."/>
            <person name="Hartog M."/>
            <person name="Hontelez J."/>
            <person name="Verver J."/>
            <person name="Yang W.-C."/>
            <person name="Schijlen E."/>
            <person name="Repin R."/>
            <person name="Schilthuizen M."/>
            <person name="Schranz E."/>
            <person name="Heidstra R."/>
            <person name="Miyata K."/>
            <person name="Fedorova E."/>
            <person name="Kohlen W."/>
            <person name="Bisseling T."/>
            <person name="Smit S."/>
            <person name="Geurts R."/>
        </authorList>
    </citation>
    <scope>NUCLEOTIDE SEQUENCE [LARGE SCALE GENOMIC DNA]</scope>
    <source>
        <strain evidence="5">cv. WU1-14</strain>
    </source>
</reference>
<evidence type="ECO:0000256" key="2">
    <source>
        <dbReference type="ARBA" id="ARBA00022676"/>
    </source>
</evidence>
<evidence type="ECO:0000256" key="3">
    <source>
        <dbReference type="ARBA" id="ARBA00022679"/>
    </source>
</evidence>
<sequence length="458" mass="51564">MESASSLHIVMTPWFAFGHITPYFHLSNKLAQKKHKISFVIPTKTQSKFNHLNQFPDLISFYPITVPHVDGLPYGAETTNDVPSSLIPLIMAAMDRTQNDIELLLRHLKPDLVFFDFLHWIPKLARGLGLKSLYYSTTTPVTMAYILSSDRNLITRRHLFSETDFMVPPPCYPDPLINLHLHEARALYEGIATKLNGDVLFFERWYMGLTQCDAVGFKACREIDGRFLDYLQKSLVKPFLVSGPLIPDPPVSSLEQKWVDFLGGFQPGSVVYCALGSEATLEKDQFQELLLGLELSGSPFLAALRLPFGVDSIHEALPLGFGERVKGRGVVHEGWIQQQKILEHPSIGCFVTHCGWGSLLEGLVSHCELVMLPHAGDQIFNARLMGKSLKVGVEVEKGEKDGLFSKESVCKAIRILMDDDSEVGKEIRINRAKLRDVLLRKDLESSYIDDFIHKLMTL</sequence>
<dbReference type="FunFam" id="3.40.50.2000:FF:000087">
    <property type="entry name" value="Glycosyltransferase"/>
    <property type="match status" value="1"/>
</dbReference>
<evidence type="ECO:0000313" key="5">
    <source>
        <dbReference type="Proteomes" id="UP000237105"/>
    </source>
</evidence>